<name>X8AQP6_MYCXE</name>
<dbReference type="SUPFAM" id="SSF52151">
    <property type="entry name" value="FabD/lysophospholipase-like"/>
    <property type="match status" value="1"/>
</dbReference>
<dbReference type="InterPro" id="IPR001227">
    <property type="entry name" value="Ac_transferase_dom_sf"/>
</dbReference>
<sequence length="131" mass="13466">MGHSLGEVAAAYLAGVISLSDAVAIVAARAAVVDQLPGRYGMAALGVGVDEAARLIGETAGWLEVSAVNGPSSTVVSGDRDAIEAVVGLAEQRGAFARAIDVDYPGTLVRWHPCGTSSQSCCPRRNSLMRR</sequence>
<evidence type="ECO:0000256" key="2">
    <source>
        <dbReference type="ARBA" id="ARBA00022553"/>
    </source>
</evidence>
<dbReference type="EMBL" id="JAOB01000047">
    <property type="protein sequence ID" value="EUA33338.1"/>
    <property type="molecule type" value="Genomic_DNA"/>
</dbReference>
<dbReference type="InterPro" id="IPR016035">
    <property type="entry name" value="Acyl_Trfase/lysoPLipase"/>
</dbReference>
<comment type="caution">
    <text evidence="5">The sequence shown here is derived from an EMBL/GenBank/DDBJ whole genome shotgun (WGS) entry which is preliminary data.</text>
</comment>
<keyword evidence="5" id="KW-0808">Transferase</keyword>
<dbReference type="PATRIC" id="fig|1299334.3.peg.5123"/>
<dbReference type="InterPro" id="IPR014043">
    <property type="entry name" value="Acyl_transferase_dom"/>
</dbReference>
<dbReference type="PANTHER" id="PTHR43775:SF37">
    <property type="entry name" value="SI:DKEY-61P9.11"/>
    <property type="match status" value="1"/>
</dbReference>
<evidence type="ECO:0000313" key="5">
    <source>
        <dbReference type="EMBL" id="EUA33338.1"/>
    </source>
</evidence>
<proteinExistence type="predicted"/>
<feature type="domain" description="Malonyl-CoA:ACP transacylase (MAT)" evidence="4">
    <location>
        <begin position="1"/>
        <end position="127"/>
    </location>
</feature>
<accession>X8AQP6</accession>
<dbReference type="GO" id="GO:0004312">
    <property type="term" value="F:fatty acid synthase activity"/>
    <property type="evidence" value="ECO:0007669"/>
    <property type="project" value="TreeGrafter"/>
</dbReference>
<evidence type="ECO:0000256" key="1">
    <source>
        <dbReference type="ARBA" id="ARBA00022450"/>
    </source>
</evidence>
<keyword evidence="1" id="KW-0596">Phosphopantetheine</keyword>
<dbReference type="SMART" id="SM00827">
    <property type="entry name" value="PKS_AT"/>
    <property type="match status" value="1"/>
</dbReference>
<dbReference type="Pfam" id="PF00698">
    <property type="entry name" value="Acyl_transf_1"/>
    <property type="match status" value="1"/>
</dbReference>
<protein>
    <submittedName>
        <fullName evidence="5">Acyl transferase domain protein</fullName>
    </submittedName>
</protein>
<dbReference type="SUPFAM" id="SSF55048">
    <property type="entry name" value="Probable ACP-binding domain of malonyl-CoA ACP transacylase"/>
    <property type="match status" value="1"/>
</dbReference>
<dbReference type="Gene3D" id="3.40.366.10">
    <property type="entry name" value="Malonyl-Coenzyme A Acyl Carrier Protein, domain 2"/>
    <property type="match status" value="1"/>
</dbReference>
<dbReference type="PANTHER" id="PTHR43775">
    <property type="entry name" value="FATTY ACID SYNTHASE"/>
    <property type="match status" value="1"/>
</dbReference>
<organism evidence="5">
    <name type="scientific">Mycobacterium xenopi 4042</name>
    <dbReference type="NCBI Taxonomy" id="1299334"/>
    <lineage>
        <taxon>Bacteria</taxon>
        <taxon>Bacillati</taxon>
        <taxon>Actinomycetota</taxon>
        <taxon>Actinomycetes</taxon>
        <taxon>Mycobacteriales</taxon>
        <taxon>Mycobacteriaceae</taxon>
        <taxon>Mycobacterium</taxon>
    </lineage>
</organism>
<dbReference type="InterPro" id="IPR050091">
    <property type="entry name" value="PKS_NRPS_Biosynth_Enz"/>
</dbReference>
<dbReference type="AlphaFoldDB" id="X8AQP6"/>
<evidence type="ECO:0000256" key="3">
    <source>
        <dbReference type="ARBA" id="ARBA00023268"/>
    </source>
</evidence>
<evidence type="ECO:0000259" key="4">
    <source>
        <dbReference type="SMART" id="SM00827"/>
    </source>
</evidence>
<dbReference type="GO" id="GO:0006633">
    <property type="term" value="P:fatty acid biosynthetic process"/>
    <property type="evidence" value="ECO:0007669"/>
    <property type="project" value="TreeGrafter"/>
</dbReference>
<dbReference type="InterPro" id="IPR016036">
    <property type="entry name" value="Malonyl_transacylase_ACP-bd"/>
</dbReference>
<gene>
    <name evidence="5" type="ORF">I553_7748</name>
</gene>
<keyword evidence="3" id="KW-0511">Multifunctional enzyme</keyword>
<keyword evidence="2" id="KW-0597">Phosphoprotein</keyword>
<reference evidence="5" key="1">
    <citation type="submission" date="2014-01" db="EMBL/GenBank/DDBJ databases">
        <authorList>
            <person name="Brown-Elliot B."/>
            <person name="Wallace R."/>
            <person name="Lenaerts A."/>
            <person name="Ordway D."/>
            <person name="DeGroote M.A."/>
            <person name="Parker T."/>
            <person name="Sizemore C."/>
            <person name="Tallon L.J."/>
            <person name="Sadzewicz L.K."/>
            <person name="Sengamalay N."/>
            <person name="Fraser C.M."/>
            <person name="Hine E."/>
            <person name="Shefchek K.A."/>
            <person name="Das S.P."/>
            <person name="Tettelin H."/>
        </authorList>
    </citation>
    <scope>NUCLEOTIDE SEQUENCE [LARGE SCALE GENOMIC DNA]</scope>
    <source>
        <strain evidence="5">4042</strain>
    </source>
</reference>